<proteinExistence type="predicted"/>
<dbReference type="EMBL" id="KK198835">
    <property type="protein sequence ID" value="KCW45381.1"/>
    <property type="molecule type" value="Genomic_DNA"/>
</dbReference>
<evidence type="ECO:0000313" key="4">
    <source>
        <dbReference type="Proteomes" id="UP000030711"/>
    </source>
</evidence>
<feature type="domain" description="KIB1-4 beta-propeller" evidence="1">
    <location>
        <begin position="75"/>
        <end position="329"/>
    </location>
</feature>
<dbReference type="EMBL" id="MU848320">
    <property type="protein sequence ID" value="KAK2632887.1"/>
    <property type="molecule type" value="Genomic_DNA"/>
</dbReference>
<dbReference type="PANTHER" id="PTHR47123">
    <property type="entry name" value="F-BOX PROTEIN SKIP23"/>
    <property type="match status" value="1"/>
</dbReference>
<reference evidence="3" key="1">
    <citation type="submission" date="2013-07" db="EMBL/GenBank/DDBJ databases">
        <title>The genome of Eucalyptus grandis.</title>
        <authorList>
            <person name="Schmutz J."/>
            <person name="Hayes R."/>
            <person name="Myburg A."/>
            <person name="Tuskan G."/>
            <person name="Grattapaglia D."/>
            <person name="Rokhsar D.S."/>
        </authorList>
    </citation>
    <scope>NUCLEOTIDE SEQUENCE</scope>
    <source>
        <tissue evidence="3">Leaf extractions</tissue>
    </source>
</reference>
<dbReference type="InterPro" id="IPR005174">
    <property type="entry name" value="KIB1-4_b-propeller"/>
</dbReference>
<dbReference type="eggNOG" id="ENOG502RY64">
    <property type="taxonomic scope" value="Eukaryota"/>
</dbReference>
<dbReference type="PANTHER" id="PTHR47123:SF6">
    <property type="entry name" value="F-BOX PROTEIN SKIP23-LIKE ISOFORM X1"/>
    <property type="match status" value="1"/>
</dbReference>
<dbReference type="Proteomes" id="UP000030711">
    <property type="component" value="Unassembled WGS sequence"/>
</dbReference>
<dbReference type="GO" id="GO:0016567">
    <property type="term" value="P:protein ubiquitination"/>
    <property type="evidence" value="ECO:0000318"/>
    <property type="project" value="GO_Central"/>
</dbReference>
<dbReference type="InParanoid" id="A0A058ZVJ1"/>
<evidence type="ECO:0000259" key="1">
    <source>
        <dbReference type="Pfam" id="PF03478"/>
    </source>
</evidence>
<accession>A0A058ZVJ1</accession>
<sequence>MEATGKRAWSDLPPEILSMIGNRLHTRMDVLRFRGVCSSFRSSIPQPRRDASRFPFPIPSLTSTPGPALFLRASTVYAVETPDEAAPSGRTRWLLKLEESELGRMRILSLYSHRRIVYLPHKFPKVLDSLQFRIVEISRQYTLEHGGGTGALVQYVQKVVMHPDCVGSDVDRCSVYFIDYKGRLGYWRYGDEKWSHLDDSEGGGYDDIAVYEGRVCVINRLGSVSEIDSSFGLRSLSLPIYSGFWKQLVVSSGDLYVVDKCIRPGAPSHTENTKITSGFRVYRLDRQCGRWEVVRSLGDSAFFLCKHCSFAVSALELGGRDKNCIYYADSTFFVTRWKASRCSTWRILA</sequence>
<dbReference type="SUPFAM" id="SSF63825">
    <property type="entry name" value="YWTD domain"/>
    <property type="match status" value="1"/>
</dbReference>
<protein>
    <recommendedName>
        <fullName evidence="1">KIB1-4 beta-propeller domain-containing protein</fullName>
    </recommendedName>
</protein>
<reference evidence="2" key="3">
    <citation type="submission" date="2023-04" db="EMBL/GenBank/DDBJ databases">
        <title>WGS assembly of Eucalyptus grandis.</title>
        <authorList>
            <person name="Myburg A."/>
            <person name="Grattapaglia D."/>
            <person name="Tuskan G."/>
            <person name="Hellsten U."/>
            <person name="Hayes R."/>
            <person name="Grimwood J."/>
            <person name="Jenkins J."/>
            <person name="Lindquist E."/>
            <person name="Tice H."/>
            <person name="Bauer D."/>
            <person name="Goodstein D."/>
            <person name="Dubchak I."/>
            <person name="Poliakov A."/>
            <person name="Mizrachi E."/>
            <person name="Kullan A."/>
            <person name="Hussey S."/>
            <person name="Pinard D."/>
            <person name="Van D."/>
            <person name="Singh P."/>
            <person name="Van J."/>
            <person name="Silva-Junior O."/>
            <person name="Togawa R."/>
            <person name="Pappas M."/>
            <person name="Faria D."/>
            <person name="Sansaloni C."/>
            <person name="Petroli C."/>
            <person name="Yang X."/>
            <person name="Ranjan P."/>
            <person name="Tschaplinski T."/>
            <person name="Ye C."/>
            <person name="Li T."/>
            <person name="Sterck L."/>
            <person name="Vanneste K."/>
            <person name="Murat F."/>
            <person name="Soler M."/>
            <person name="Clemente H."/>
            <person name="Saidi N."/>
            <person name="Cassan-Wang H."/>
            <person name="Dunand C."/>
            <person name="Hefer C."/>
            <person name="Bornberg-Bauer E."/>
            <person name="Kersting A."/>
            <person name="Vining K."/>
            <person name="Amarasinghe V."/>
            <person name="Ranik M."/>
            <person name="Naithani S."/>
            <person name="Elser J."/>
            <person name="Boyd A."/>
            <person name="Liston A."/>
            <person name="Spatafora J."/>
            <person name="Dharmwardhana P."/>
            <person name="Raja R."/>
            <person name="Sullivan C."/>
            <person name="Romanel E."/>
            <person name="Alves-Ferreira M."/>
            <person name="Kulheim C."/>
            <person name="Foley W."/>
            <person name="Carocha V."/>
            <person name="Paiva J."/>
            <person name="Kudrna D."/>
            <person name="Brommonschenkel S."/>
            <person name="Pasquali G."/>
            <person name="Byrne M."/>
            <person name="Rigault P."/>
            <person name="Tibbits J."/>
            <person name="Spokevicius A."/>
            <person name="Jones R."/>
            <person name="Steane D."/>
            <person name="Vaillancourt R."/>
            <person name="Potts B."/>
            <person name="Joubert F."/>
            <person name="Barry K."/>
            <person name="Pappas G."/>
            <person name="Strauss S."/>
            <person name="Jaiswal P."/>
            <person name="Grima-Pettenati J."/>
            <person name="Salse J."/>
            <person name="Van D."/>
            <person name="Rokhsar D."/>
            <person name="Schmutz J."/>
        </authorList>
    </citation>
    <scope>NUCLEOTIDE SEQUENCE</scope>
    <source>
        <tissue evidence="2">Leaf extractions</tissue>
    </source>
</reference>
<dbReference type="Pfam" id="PF03478">
    <property type="entry name" value="Beta-prop_KIB1-4"/>
    <property type="match status" value="1"/>
</dbReference>
<dbReference type="AlphaFoldDB" id="A0A058ZVJ1"/>
<reference evidence="2" key="2">
    <citation type="journal article" date="2014" name="Nature">
        <title>The genome of Eucalyptus grandis.</title>
        <authorList>
            <person name="Myburg A.A."/>
            <person name="Grattapaglia D."/>
            <person name="Tuskan G.A."/>
            <person name="Hellsten U."/>
            <person name="Hayes R.D."/>
            <person name="Grimwood J."/>
            <person name="Jenkins J."/>
            <person name="Lindquist E."/>
            <person name="Tice H."/>
            <person name="Bauer D."/>
            <person name="Goodstein D.M."/>
            <person name="Dubchak I."/>
            <person name="Poliakov A."/>
            <person name="Mizrachi E."/>
            <person name="Kullan A.R."/>
            <person name="Hussey S.G."/>
            <person name="Pinard D."/>
            <person name="van der Merwe K."/>
            <person name="Singh P."/>
            <person name="van Jaarsveld I."/>
            <person name="Silva-Junior O.B."/>
            <person name="Togawa R.C."/>
            <person name="Pappas M.R."/>
            <person name="Faria D.A."/>
            <person name="Sansaloni C.P."/>
            <person name="Petroli C.D."/>
            <person name="Yang X."/>
            <person name="Ranjan P."/>
            <person name="Tschaplinski T.J."/>
            <person name="Ye C.Y."/>
            <person name="Li T."/>
            <person name="Sterck L."/>
            <person name="Vanneste K."/>
            <person name="Murat F."/>
            <person name="Soler M."/>
            <person name="Clemente H.S."/>
            <person name="Saidi N."/>
            <person name="Cassan-Wang H."/>
            <person name="Dunand C."/>
            <person name="Hefer C.A."/>
            <person name="Bornberg-Bauer E."/>
            <person name="Kersting A.R."/>
            <person name="Vining K."/>
            <person name="Amarasinghe V."/>
            <person name="Ranik M."/>
            <person name="Naithani S."/>
            <person name="Elser J."/>
            <person name="Boyd A.E."/>
            <person name="Liston A."/>
            <person name="Spatafora J.W."/>
            <person name="Dharmwardhana P."/>
            <person name="Raja R."/>
            <person name="Sullivan C."/>
            <person name="Romanel E."/>
            <person name="Alves-Ferreira M."/>
            <person name="Kulheim C."/>
            <person name="Foley W."/>
            <person name="Carocha V."/>
            <person name="Paiva J."/>
            <person name="Kudrna D."/>
            <person name="Brommonschenkel S.H."/>
            <person name="Pasquali G."/>
            <person name="Byrne M."/>
            <person name="Rigault P."/>
            <person name="Tibbits J."/>
            <person name="Spokevicius A."/>
            <person name="Jones R.C."/>
            <person name="Steane D.A."/>
            <person name="Vaillancourt R.E."/>
            <person name="Potts B.M."/>
            <person name="Joubert F."/>
            <person name="Barry K."/>
            <person name="Pappas G.J."/>
            <person name="Strauss S.H."/>
            <person name="Jaiswal P."/>
            <person name="Grima-Pettenati J."/>
            <person name="Salse J."/>
            <person name="Van de Peer Y."/>
            <person name="Rokhsar D.S."/>
            <person name="Schmutz J."/>
        </authorList>
    </citation>
    <scope>NUCLEOTIDE SEQUENCE</scope>
    <source>
        <tissue evidence="2">Leaf extractions</tissue>
    </source>
</reference>
<reference evidence="2" key="4">
    <citation type="submission" date="2023-07" db="EMBL/GenBank/DDBJ databases">
        <authorList>
            <person name="Myburg A.A."/>
            <person name="Grattapaglia D."/>
            <person name="Tuskan G.A."/>
            <person name="Hellsten U."/>
            <person name="Hayes R.D."/>
            <person name="Grimwood J."/>
            <person name="Jenkins J."/>
            <person name="Lindquist E."/>
            <person name="Tice H."/>
            <person name="Bauer D."/>
            <person name="Goodstein D.M."/>
            <person name="Dubchak I."/>
            <person name="Poliakov A."/>
            <person name="Mizrachi E."/>
            <person name="Kullan A.R."/>
            <person name="Hussey S.G."/>
            <person name="Pinard D."/>
            <person name="Van D.M."/>
            <person name="Singh P."/>
            <person name="Van J.I."/>
            <person name="Silva-Junior O.B."/>
            <person name="Togawa R.C."/>
            <person name="Pappas M.R."/>
            <person name="Faria D.A."/>
            <person name="Sansaloni C.P."/>
            <person name="Petroli C.D."/>
            <person name="Yang X."/>
            <person name="Ranjan P."/>
            <person name="Tschaplinski T.J."/>
            <person name="Ye C.Y."/>
            <person name="Li T."/>
            <person name="Sterck L."/>
            <person name="Vanneste K."/>
            <person name="Murat F."/>
            <person name="Soler M."/>
            <person name="Clemente H.S."/>
            <person name="Saidi N."/>
            <person name="Cassan-Wang H."/>
            <person name="Dunand C."/>
            <person name="Hefer C.A."/>
            <person name="Bornberg-Bauer E."/>
            <person name="Kersting A.R."/>
            <person name="Vining K."/>
            <person name="Amarasinghe V."/>
            <person name="Ranik M."/>
            <person name="Naithani S."/>
            <person name="Elser J."/>
            <person name="Boyd A.E."/>
            <person name="Liston A."/>
            <person name="Spatafora J.W."/>
            <person name="Dharmwardhana P."/>
            <person name="Raja R."/>
            <person name="Sullivan C."/>
            <person name="Romanel E."/>
            <person name="Alves-Ferreira M."/>
            <person name="Kulheim C."/>
            <person name="Foley W."/>
            <person name="Carocha V."/>
            <person name="Paiva J."/>
            <person name="Kudrna D."/>
            <person name="Brommonschenkel S.H."/>
            <person name="Pasquali G."/>
            <person name="Byrne M."/>
            <person name="Rigault P."/>
            <person name="Tibbits J."/>
            <person name="Spokevicius A."/>
            <person name="Jones R.C."/>
            <person name="Steane D.A."/>
            <person name="Vaillancourt R.E."/>
            <person name="Potts B.M."/>
            <person name="Joubert F."/>
            <person name="Barry K."/>
            <person name="Pappas G.J."/>
            <person name="Strauss S.H."/>
            <person name="Jaiswal P."/>
            <person name="Grima-Pettenati J."/>
            <person name="Salse J."/>
            <person name="Van D.P."/>
            <person name="Rokhsar D.S."/>
            <person name="Schmutz J."/>
        </authorList>
    </citation>
    <scope>NUCLEOTIDE SEQUENCE</scope>
    <source>
        <tissue evidence="2">Leaf extractions</tissue>
    </source>
</reference>
<dbReference type="STRING" id="71139.A0A058ZVJ1"/>
<gene>
    <name evidence="3" type="ORF">EUGRSUZ_L00944</name>
</gene>
<organism evidence="3">
    <name type="scientific">Eucalyptus grandis</name>
    <name type="common">Flooded gum</name>
    <dbReference type="NCBI Taxonomy" id="71139"/>
    <lineage>
        <taxon>Eukaryota</taxon>
        <taxon>Viridiplantae</taxon>
        <taxon>Streptophyta</taxon>
        <taxon>Embryophyta</taxon>
        <taxon>Tracheophyta</taxon>
        <taxon>Spermatophyta</taxon>
        <taxon>Magnoliopsida</taxon>
        <taxon>eudicotyledons</taxon>
        <taxon>Gunneridae</taxon>
        <taxon>Pentapetalae</taxon>
        <taxon>rosids</taxon>
        <taxon>malvids</taxon>
        <taxon>Myrtales</taxon>
        <taxon>Myrtaceae</taxon>
        <taxon>Myrtoideae</taxon>
        <taxon>Eucalypteae</taxon>
        <taxon>Eucalyptus</taxon>
    </lineage>
</organism>
<dbReference type="OMA" id="RTWNDEL"/>
<dbReference type="Gramene" id="KCW45381">
    <property type="protein sequence ID" value="KCW45381"/>
    <property type="gene ID" value="EUGRSUZ_L00944"/>
</dbReference>
<dbReference type="SUPFAM" id="SSF81383">
    <property type="entry name" value="F-box domain"/>
    <property type="match status" value="1"/>
</dbReference>
<dbReference type="FunCoup" id="A0A058ZVJ1">
    <property type="interactions" value="2"/>
</dbReference>
<evidence type="ECO:0000313" key="3">
    <source>
        <dbReference type="EMBL" id="KCW45381.1"/>
    </source>
</evidence>
<evidence type="ECO:0000313" key="2">
    <source>
        <dbReference type="EMBL" id="KAK2632887.1"/>
    </source>
</evidence>
<name>A0A058ZVJ1_EUCGR</name>
<keyword evidence="4" id="KW-1185">Reference proteome</keyword>
<dbReference type="InterPro" id="IPR036047">
    <property type="entry name" value="F-box-like_dom_sf"/>
</dbReference>
<dbReference type="InterPro" id="IPR051304">
    <property type="entry name" value="SCF_F-box_domain"/>
</dbReference>